<name>A0A7W8QIM9_9ACTN</name>
<dbReference type="SUPFAM" id="SSF51658">
    <property type="entry name" value="Xylose isomerase-like"/>
    <property type="match status" value="1"/>
</dbReference>
<feature type="active site" description="Proton donor/acceptor" evidence="3">
    <location>
        <position position="141"/>
    </location>
</feature>
<gene>
    <name evidence="5" type="ORF">HDA36_001023</name>
</gene>
<reference evidence="5 6" key="1">
    <citation type="submission" date="2020-08" db="EMBL/GenBank/DDBJ databases">
        <title>Sequencing the genomes of 1000 actinobacteria strains.</title>
        <authorList>
            <person name="Klenk H.-P."/>
        </authorList>
    </citation>
    <scope>NUCLEOTIDE SEQUENCE [LARGE SCALE GENOMIC DNA]</scope>
    <source>
        <strain evidence="5 6">DSM 44551</strain>
    </source>
</reference>
<comment type="caution">
    <text evidence="5">The sequence shown here is derived from an EMBL/GenBank/DDBJ whole genome shotgun (WGS) entry which is preliminary data.</text>
</comment>
<evidence type="ECO:0000256" key="1">
    <source>
        <dbReference type="ARBA" id="ARBA00023235"/>
    </source>
</evidence>
<evidence type="ECO:0000256" key="2">
    <source>
        <dbReference type="PIRNR" id="PIRNR006241"/>
    </source>
</evidence>
<evidence type="ECO:0000256" key="3">
    <source>
        <dbReference type="PIRSR" id="PIRSR006241-50"/>
    </source>
</evidence>
<dbReference type="EC" id="5.3.1.22" evidence="5"/>
<dbReference type="Pfam" id="PF01261">
    <property type="entry name" value="AP_endonuc_2"/>
    <property type="match status" value="1"/>
</dbReference>
<dbReference type="InterPro" id="IPR013022">
    <property type="entry name" value="Xyl_isomerase-like_TIM-brl"/>
</dbReference>
<sequence length="260" mass="27917">MSPFALAACAEMLFLDLPFTDRVRRISERGFQVEIWDWSTKDVAALARTGAVFSSMTGYLRGDLITPEGADALVASARASVAVAERLDCPRLNLHGTGLDGRGLPVRPVDEPTPPMWSAAADTLRRIAEVGEEAGRVFTLENLNRAVDHPGTPFSRAADTLALVRGVDSPYLRMNLDLYHAQIGEGNLTELVAEALPYVGEIQVADVPGRREPGTGEIRYPAVAAALRTLGYRGVVGLEAWASGDPDAALDAFREAFTPA</sequence>
<keyword evidence="1 2" id="KW-0413">Isomerase</keyword>
<feature type="domain" description="Xylose isomerase-like TIM barrel" evidence="4">
    <location>
        <begin position="43"/>
        <end position="248"/>
    </location>
</feature>
<keyword evidence="6" id="KW-1185">Reference proteome</keyword>
<dbReference type="AlphaFoldDB" id="A0A7W8QIM9"/>
<dbReference type="RefSeq" id="WP_184389242.1">
    <property type="nucleotide sequence ID" value="NZ_BAAAJD010000063.1"/>
</dbReference>
<dbReference type="EMBL" id="JACHDB010000001">
    <property type="protein sequence ID" value="MBB5430939.1"/>
    <property type="molecule type" value="Genomic_DNA"/>
</dbReference>
<protein>
    <submittedName>
        <fullName evidence="5">Hydroxypyruvate isomerase</fullName>
        <ecNumber evidence="5">5.3.1.22</ecNumber>
    </submittedName>
</protein>
<dbReference type="Gene3D" id="3.20.20.150">
    <property type="entry name" value="Divalent-metal-dependent TIM barrel enzymes"/>
    <property type="match status" value="1"/>
</dbReference>
<dbReference type="InterPro" id="IPR026040">
    <property type="entry name" value="HyI-like"/>
</dbReference>
<dbReference type="InterPro" id="IPR050417">
    <property type="entry name" value="Sugar_Epim/Isomerase"/>
</dbReference>
<comment type="similarity">
    <text evidence="2">Belongs to the hyi family.</text>
</comment>
<evidence type="ECO:0000313" key="5">
    <source>
        <dbReference type="EMBL" id="MBB5430939.1"/>
    </source>
</evidence>
<dbReference type="PANTHER" id="PTHR43489">
    <property type="entry name" value="ISOMERASE"/>
    <property type="match status" value="1"/>
</dbReference>
<organism evidence="5 6">
    <name type="scientific">Nocardiopsis composta</name>
    <dbReference type="NCBI Taxonomy" id="157465"/>
    <lineage>
        <taxon>Bacteria</taxon>
        <taxon>Bacillati</taxon>
        <taxon>Actinomycetota</taxon>
        <taxon>Actinomycetes</taxon>
        <taxon>Streptosporangiales</taxon>
        <taxon>Nocardiopsidaceae</taxon>
        <taxon>Nocardiopsis</taxon>
    </lineage>
</organism>
<dbReference type="PIRSF" id="PIRSF006241">
    <property type="entry name" value="HyI"/>
    <property type="match status" value="1"/>
</dbReference>
<accession>A0A7W8QIM9</accession>
<evidence type="ECO:0000313" key="6">
    <source>
        <dbReference type="Proteomes" id="UP000572635"/>
    </source>
</evidence>
<feature type="active site" description="Proton donor/acceptor" evidence="3">
    <location>
        <position position="239"/>
    </location>
</feature>
<dbReference type="InterPro" id="IPR036237">
    <property type="entry name" value="Xyl_isomerase-like_sf"/>
</dbReference>
<dbReference type="GO" id="GO:0008903">
    <property type="term" value="F:hydroxypyruvate isomerase activity"/>
    <property type="evidence" value="ECO:0007669"/>
    <property type="project" value="UniProtKB-EC"/>
</dbReference>
<evidence type="ECO:0000259" key="4">
    <source>
        <dbReference type="Pfam" id="PF01261"/>
    </source>
</evidence>
<proteinExistence type="inferred from homology"/>
<dbReference type="PANTHER" id="PTHR43489:SF3">
    <property type="entry name" value="XYLOSE ISOMERASE DOMAIN PROTEIN TIM BARREL"/>
    <property type="match status" value="1"/>
</dbReference>
<dbReference type="Proteomes" id="UP000572635">
    <property type="component" value="Unassembled WGS sequence"/>
</dbReference>
<keyword evidence="5" id="KW-0670">Pyruvate</keyword>